<dbReference type="InterPro" id="IPR036890">
    <property type="entry name" value="HATPase_C_sf"/>
</dbReference>
<proteinExistence type="predicted"/>
<dbReference type="InterPro" id="IPR001789">
    <property type="entry name" value="Sig_transdc_resp-reg_receiver"/>
</dbReference>
<dbReference type="PROSITE" id="PS50110">
    <property type="entry name" value="RESPONSE_REGULATORY"/>
    <property type="match status" value="1"/>
</dbReference>
<dbReference type="EC" id="2.7.13.3" evidence="2"/>
<dbReference type="InterPro" id="IPR004358">
    <property type="entry name" value="Sig_transdc_His_kin-like_C"/>
</dbReference>
<dbReference type="EMBL" id="BKZW01000001">
    <property type="protein sequence ID" value="GER89269.1"/>
    <property type="molecule type" value="Genomic_DNA"/>
</dbReference>
<feature type="domain" description="Histidine kinase" evidence="6">
    <location>
        <begin position="18"/>
        <end position="201"/>
    </location>
</feature>
<dbReference type="Pfam" id="PF02518">
    <property type="entry name" value="HATPase_c"/>
    <property type="match status" value="1"/>
</dbReference>
<evidence type="ECO:0000313" key="9">
    <source>
        <dbReference type="Proteomes" id="UP000326912"/>
    </source>
</evidence>
<evidence type="ECO:0000256" key="1">
    <source>
        <dbReference type="ARBA" id="ARBA00000085"/>
    </source>
</evidence>
<feature type="modified residue" description="4-aspartylphosphate" evidence="5">
    <location>
        <position position="277"/>
    </location>
</feature>
<dbReference type="SUPFAM" id="SSF52172">
    <property type="entry name" value="CheY-like"/>
    <property type="match status" value="1"/>
</dbReference>
<evidence type="ECO:0000259" key="6">
    <source>
        <dbReference type="PROSITE" id="PS50109"/>
    </source>
</evidence>
<accession>A0A5J4KT97</accession>
<sequence length="343" mass="37928">MTQSHPLYDNLHHIQEIANRAAKMTHQLLAFSRRQVLEPSDVNLNMVVESLLSLFGKILADQIEIEFLPEADLHTVHVDYAQIEQVLMNLCVNAHDAMPDGGKLTIKTANVPYEEAYLKSRGQLGPGEYVLLSVQDTGTGMDEQTQSHIFEPFFTTKEIGKGTGLGLSMVHGIIGQHNGYIGVQSVLDQGTEFCIYLPTIDAPVVELAVASEPEGMPLAVQGGDEMILVVEDDPDLRCLMEEALAEYGYTVMSAADGMEGLKLFQSNQEAIALVVSDLVTPRMKGKELYDAIHELREDARFLFISGYQANQISQNFVLDKGFAFLQKPFDLDELAARVREILG</sequence>
<reference evidence="8 9" key="1">
    <citation type="submission" date="2019-10" db="EMBL/GenBank/DDBJ databases">
        <title>Dictyobacter vulcani sp. nov., within the class Ktedonobacteria, isolated from soil of volcanic Mt. Zao.</title>
        <authorList>
            <person name="Zheng Y."/>
            <person name="Wang C.M."/>
            <person name="Sakai Y."/>
            <person name="Abe K."/>
            <person name="Yokota A."/>
            <person name="Yabe S."/>
        </authorList>
    </citation>
    <scope>NUCLEOTIDE SEQUENCE [LARGE SCALE GENOMIC DNA]</scope>
    <source>
        <strain evidence="8 9">W12</strain>
    </source>
</reference>
<dbReference type="AlphaFoldDB" id="A0A5J4KT97"/>
<dbReference type="PANTHER" id="PTHR43065">
    <property type="entry name" value="SENSOR HISTIDINE KINASE"/>
    <property type="match status" value="1"/>
</dbReference>
<dbReference type="Proteomes" id="UP000326912">
    <property type="component" value="Unassembled WGS sequence"/>
</dbReference>
<dbReference type="SMART" id="SM00448">
    <property type="entry name" value="REC"/>
    <property type="match status" value="1"/>
</dbReference>
<dbReference type="PROSITE" id="PS50109">
    <property type="entry name" value="HIS_KIN"/>
    <property type="match status" value="1"/>
</dbReference>
<keyword evidence="3" id="KW-0808">Transferase</keyword>
<evidence type="ECO:0000259" key="7">
    <source>
        <dbReference type="PROSITE" id="PS50110"/>
    </source>
</evidence>
<dbReference type="Gene3D" id="3.40.50.2300">
    <property type="match status" value="1"/>
</dbReference>
<keyword evidence="3" id="KW-0418">Kinase</keyword>
<comment type="catalytic activity">
    <reaction evidence="1">
        <text>ATP + protein L-histidine = ADP + protein N-phospho-L-histidine.</text>
        <dbReference type="EC" id="2.7.13.3"/>
    </reaction>
</comment>
<keyword evidence="9" id="KW-1185">Reference proteome</keyword>
<dbReference type="Pfam" id="PF00072">
    <property type="entry name" value="Response_reg"/>
    <property type="match status" value="1"/>
</dbReference>
<gene>
    <name evidence="8" type="ORF">KDW_34310</name>
</gene>
<evidence type="ECO:0000256" key="4">
    <source>
        <dbReference type="ARBA" id="ARBA00023012"/>
    </source>
</evidence>
<dbReference type="InterPro" id="IPR011006">
    <property type="entry name" value="CheY-like_superfamily"/>
</dbReference>
<dbReference type="Gene3D" id="3.30.565.10">
    <property type="entry name" value="Histidine kinase-like ATPase, C-terminal domain"/>
    <property type="match status" value="1"/>
</dbReference>
<evidence type="ECO:0000256" key="5">
    <source>
        <dbReference type="PROSITE-ProRule" id="PRU00169"/>
    </source>
</evidence>
<dbReference type="RefSeq" id="WP_151757051.1">
    <property type="nucleotide sequence ID" value="NZ_BKZW01000001.1"/>
</dbReference>
<dbReference type="PRINTS" id="PR00344">
    <property type="entry name" value="BCTRLSENSOR"/>
</dbReference>
<evidence type="ECO:0000256" key="3">
    <source>
        <dbReference type="ARBA" id="ARBA00022777"/>
    </source>
</evidence>
<dbReference type="GO" id="GO:0004673">
    <property type="term" value="F:protein histidine kinase activity"/>
    <property type="evidence" value="ECO:0007669"/>
    <property type="project" value="UniProtKB-EC"/>
</dbReference>
<keyword evidence="5" id="KW-0597">Phosphoprotein</keyword>
<evidence type="ECO:0000256" key="2">
    <source>
        <dbReference type="ARBA" id="ARBA00012438"/>
    </source>
</evidence>
<protein>
    <recommendedName>
        <fullName evidence="2">histidine kinase</fullName>
        <ecNumber evidence="2">2.7.13.3</ecNumber>
    </recommendedName>
</protein>
<dbReference type="SUPFAM" id="SSF55874">
    <property type="entry name" value="ATPase domain of HSP90 chaperone/DNA topoisomerase II/histidine kinase"/>
    <property type="match status" value="1"/>
</dbReference>
<dbReference type="InterPro" id="IPR003594">
    <property type="entry name" value="HATPase_dom"/>
</dbReference>
<dbReference type="SMART" id="SM00387">
    <property type="entry name" value="HATPase_c"/>
    <property type="match status" value="1"/>
</dbReference>
<dbReference type="PANTHER" id="PTHR43065:SF42">
    <property type="entry name" value="TWO-COMPONENT SENSOR PPRA"/>
    <property type="match status" value="1"/>
</dbReference>
<feature type="domain" description="Response regulatory" evidence="7">
    <location>
        <begin position="226"/>
        <end position="342"/>
    </location>
</feature>
<dbReference type="InterPro" id="IPR005467">
    <property type="entry name" value="His_kinase_dom"/>
</dbReference>
<keyword evidence="4" id="KW-0902">Two-component regulatory system</keyword>
<dbReference type="GO" id="GO:0000160">
    <property type="term" value="P:phosphorelay signal transduction system"/>
    <property type="evidence" value="ECO:0007669"/>
    <property type="project" value="UniProtKB-KW"/>
</dbReference>
<evidence type="ECO:0000313" key="8">
    <source>
        <dbReference type="EMBL" id="GER89269.1"/>
    </source>
</evidence>
<name>A0A5J4KT97_9CHLR</name>
<organism evidence="8 9">
    <name type="scientific">Dictyobacter vulcani</name>
    <dbReference type="NCBI Taxonomy" id="2607529"/>
    <lineage>
        <taxon>Bacteria</taxon>
        <taxon>Bacillati</taxon>
        <taxon>Chloroflexota</taxon>
        <taxon>Ktedonobacteria</taxon>
        <taxon>Ktedonobacterales</taxon>
        <taxon>Dictyobacteraceae</taxon>
        <taxon>Dictyobacter</taxon>
    </lineage>
</organism>
<comment type="caution">
    <text evidence="8">The sequence shown here is derived from an EMBL/GenBank/DDBJ whole genome shotgun (WGS) entry which is preliminary data.</text>
</comment>